<evidence type="ECO:0008006" key="3">
    <source>
        <dbReference type="Google" id="ProtNLM"/>
    </source>
</evidence>
<comment type="caution">
    <text evidence="1">The sequence shown here is derived from an EMBL/GenBank/DDBJ whole genome shotgun (WGS) entry which is preliminary data.</text>
</comment>
<protein>
    <recommendedName>
        <fullName evidence="3">DUF2946 domain-containing protein</fullName>
    </recommendedName>
</protein>
<dbReference type="RefSeq" id="WP_343820864.1">
    <property type="nucleotide sequence ID" value="NZ_BAAAFN010000011.1"/>
</dbReference>
<dbReference type="Proteomes" id="UP001501176">
    <property type="component" value="Unassembled WGS sequence"/>
</dbReference>
<evidence type="ECO:0000313" key="1">
    <source>
        <dbReference type="EMBL" id="GAA0228076.1"/>
    </source>
</evidence>
<reference evidence="1 2" key="1">
    <citation type="journal article" date="2019" name="Int. J. Syst. Evol. Microbiol.">
        <title>The Global Catalogue of Microorganisms (GCM) 10K type strain sequencing project: providing services to taxonomists for standard genome sequencing and annotation.</title>
        <authorList>
            <consortium name="The Broad Institute Genomics Platform"/>
            <consortium name="The Broad Institute Genome Sequencing Center for Infectious Disease"/>
            <person name="Wu L."/>
            <person name="Ma J."/>
        </authorList>
    </citation>
    <scope>NUCLEOTIDE SEQUENCE [LARGE SCALE GENOMIC DNA]</scope>
    <source>
        <strain evidence="1 2">JCM 16240</strain>
    </source>
</reference>
<organism evidence="1 2">
    <name type="scientific">Castellaniella daejeonensis</name>
    <dbReference type="NCBI Taxonomy" id="659013"/>
    <lineage>
        <taxon>Bacteria</taxon>
        <taxon>Pseudomonadati</taxon>
        <taxon>Pseudomonadota</taxon>
        <taxon>Betaproteobacteria</taxon>
        <taxon>Burkholderiales</taxon>
        <taxon>Alcaligenaceae</taxon>
        <taxon>Castellaniella</taxon>
    </lineage>
</organism>
<dbReference type="EMBL" id="BAAAFN010000011">
    <property type="protein sequence ID" value="GAA0228076.1"/>
    <property type="molecule type" value="Genomic_DNA"/>
</dbReference>
<name>A0ABN0TR49_9BURK</name>
<sequence length="113" mass="11570">MCLLVAAPTISWLVGTSARDVAVPVCLSADQAAPSAADYRIQVGGHHDGPADALDACGYCGLLAHDATLPATPPAAPAVLLLALVLLAAPRWIRHVPLGTFPAGRPRDPPHLS</sequence>
<dbReference type="Pfam" id="PF11162">
    <property type="entry name" value="DUF2946"/>
    <property type="match status" value="1"/>
</dbReference>
<accession>A0ABN0TR49</accession>
<proteinExistence type="predicted"/>
<dbReference type="InterPro" id="IPR021333">
    <property type="entry name" value="DUF2946"/>
</dbReference>
<evidence type="ECO:0000313" key="2">
    <source>
        <dbReference type="Proteomes" id="UP001501176"/>
    </source>
</evidence>
<gene>
    <name evidence="1" type="ORF">GCM10009125_16380</name>
</gene>
<keyword evidence="2" id="KW-1185">Reference proteome</keyword>